<evidence type="ECO:0000256" key="2">
    <source>
        <dbReference type="SAM" id="SignalP"/>
    </source>
</evidence>
<dbReference type="Proteomes" id="UP001595834">
    <property type="component" value="Unassembled WGS sequence"/>
</dbReference>
<dbReference type="PROSITE" id="PS51257">
    <property type="entry name" value="PROKAR_LIPOPROTEIN"/>
    <property type="match status" value="1"/>
</dbReference>
<keyword evidence="2" id="KW-0732">Signal</keyword>
<evidence type="ECO:0000313" key="4">
    <source>
        <dbReference type="Proteomes" id="UP001595834"/>
    </source>
</evidence>
<dbReference type="RefSeq" id="WP_344374121.1">
    <property type="nucleotide sequence ID" value="NZ_BAAASQ010000008.1"/>
</dbReference>
<accession>A0ABV9UT83</accession>
<protein>
    <recommendedName>
        <fullName evidence="5">Lipoprotein</fullName>
    </recommendedName>
</protein>
<name>A0ABV9UT83_9ACTN</name>
<feature type="signal peptide" evidence="2">
    <location>
        <begin position="1"/>
        <end position="21"/>
    </location>
</feature>
<evidence type="ECO:0008006" key="5">
    <source>
        <dbReference type="Google" id="ProtNLM"/>
    </source>
</evidence>
<comment type="caution">
    <text evidence="3">The sequence shown here is derived from an EMBL/GenBank/DDBJ whole genome shotgun (WGS) entry which is preliminary data.</text>
</comment>
<keyword evidence="4" id="KW-1185">Reference proteome</keyword>
<proteinExistence type="predicted"/>
<gene>
    <name evidence="3" type="ORF">ACFPFX_29375</name>
</gene>
<evidence type="ECO:0000313" key="3">
    <source>
        <dbReference type="EMBL" id="MFC4960415.1"/>
    </source>
</evidence>
<feature type="region of interest" description="Disordered" evidence="1">
    <location>
        <begin position="25"/>
        <end position="156"/>
    </location>
</feature>
<organism evidence="3 4">
    <name type="scientific">Streptomyces mauvecolor</name>
    <dbReference type="NCBI Taxonomy" id="58345"/>
    <lineage>
        <taxon>Bacteria</taxon>
        <taxon>Bacillati</taxon>
        <taxon>Actinomycetota</taxon>
        <taxon>Actinomycetes</taxon>
        <taxon>Kitasatosporales</taxon>
        <taxon>Streptomycetaceae</taxon>
        <taxon>Streptomyces</taxon>
    </lineage>
</organism>
<sequence length="171" mass="17084">MRNHRFTLVLASGMAGLALLASGCSGSSGGGPGKDSGASGNGSGDGSGGDSSAADKAQALRGCLRKQGMDVPDLKPGENPYAQSLSQPPGTSAEKWNKALNACGSGVEGGGGTGAPDPKQQDQQVKIAQCLRGKGFDMPDPKVEGGRSSGFKIPDGADKDKFMKALNECAA</sequence>
<feature type="compositionally biased region" description="Gly residues" evidence="1">
    <location>
        <begin position="26"/>
        <end position="49"/>
    </location>
</feature>
<dbReference type="EMBL" id="JBHSIZ010000036">
    <property type="protein sequence ID" value="MFC4960415.1"/>
    <property type="molecule type" value="Genomic_DNA"/>
</dbReference>
<feature type="chain" id="PRO_5045692254" description="Lipoprotein" evidence="2">
    <location>
        <begin position="22"/>
        <end position="171"/>
    </location>
</feature>
<feature type="compositionally biased region" description="Polar residues" evidence="1">
    <location>
        <begin position="81"/>
        <end position="90"/>
    </location>
</feature>
<feature type="compositionally biased region" description="Basic and acidic residues" evidence="1">
    <location>
        <begin position="134"/>
        <end position="145"/>
    </location>
</feature>
<evidence type="ECO:0000256" key="1">
    <source>
        <dbReference type="SAM" id="MobiDB-lite"/>
    </source>
</evidence>
<reference evidence="4" key="1">
    <citation type="journal article" date="2019" name="Int. J. Syst. Evol. Microbiol.">
        <title>The Global Catalogue of Microorganisms (GCM) 10K type strain sequencing project: providing services to taxonomists for standard genome sequencing and annotation.</title>
        <authorList>
            <consortium name="The Broad Institute Genomics Platform"/>
            <consortium name="The Broad Institute Genome Sequencing Center for Infectious Disease"/>
            <person name="Wu L."/>
            <person name="Ma J."/>
        </authorList>
    </citation>
    <scope>NUCLEOTIDE SEQUENCE [LARGE SCALE GENOMIC DNA]</scope>
    <source>
        <strain evidence="4">CCM 7224</strain>
    </source>
</reference>